<keyword evidence="2" id="KW-1185">Reference proteome</keyword>
<dbReference type="GO" id="GO:0005730">
    <property type="term" value="C:nucleolus"/>
    <property type="evidence" value="ECO:0007669"/>
    <property type="project" value="TreeGrafter"/>
</dbReference>
<dbReference type="GO" id="GO:0006396">
    <property type="term" value="P:RNA processing"/>
    <property type="evidence" value="ECO:0007669"/>
    <property type="project" value="InterPro"/>
</dbReference>
<evidence type="ECO:0000259" key="1">
    <source>
        <dbReference type="PROSITE" id="PS50141"/>
    </source>
</evidence>
<dbReference type="PROSITE" id="PS50141">
    <property type="entry name" value="A_DEAMIN_EDITASE"/>
    <property type="match status" value="1"/>
</dbReference>
<dbReference type="PANTHER" id="PTHR10910:SF62">
    <property type="entry name" value="AT07585P-RELATED"/>
    <property type="match status" value="1"/>
</dbReference>
<evidence type="ECO:0000313" key="2">
    <source>
        <dbReference type="Proteomes" id="UP000050794"/>
    </source>
</evidence>
<dbReference type="SUPFAM" id="SSF54768">
    <property type="entry name" value="dsRNA-binding domain-like"/>
    <property type="match status" value="1"/>
</dbReference>
<dbReference type="Gene3D" id="3.30.160.20">
    <property type="match status" value="1"/>
</dbReference>
<dbReference type="InterPro" id="IPR002466">
    <property type="entry name" value="A_deamin"/>
</dbReference>
<feature type="domain" description="A to I editase" evidence="1">
    <location>
        <begin position="286"/>
        <end position="610"/>
    </location>
</feature>
<organism evidence="2 3">
    <name type="scientific">Toxocara canis</name>
    <name type="common">Canine roundworm</name>
    <dbReference type="NCBI Taxonomy" id="6265"/>
    <lineage>
        <taxon>Eukaryota</taxon>
        <taxon>Metazoa</taxon>
        <taxon>Ecdysozoa</taxon>
        <taxon>Nematoda</taxon>
        <taxon>Chromadorea</taxon>
        <taxon>Rhabditida</taxon>
        <taxon>Spirurina</taxon>
        <taxon>Ascaridomorpha</taxon>
        <taxon>Ascaridoidea</taxon>
        <taxon>Toxocaridae</taxon>
        <taxon>Toxocara</taxon>
    </lineage>
</organism>
<name>A0A183V316_TOXCA</name>
<sequence>LIGMSGAMDTNERDLSWSGRYRQNREGISNSAQKYISTSGKNPVSLVMECLQRNGLEAEFNCTVENMGFKYWIIIEGVMLKGLLCVSKREAKISCCRIAIDYLIQEGKIRTGCTLDESTSEKVLTDQEEDLMDLTEDSYSPTGNSLNRENISRFVYYCFLRMVFQYSLFLDGLQLTGLSCASKREAKVSCCRIVIDYLVRVKLLNSVFLYTFDGFSIGSGQGKIRARNSCEEGVQLENSIFEHMQAVLYSNFDYEYSRNSELKGSEKVIAGIFMLDAVAGECHLVSWATGNKCVQGSALCIDGRTVNDLHAEVLCRRGLLRFLYQQVEVYLRNEEKSIFRKVMGKLALRPSLSFHLFVNTAPCGDGRTFSFTSEDLASGSAHKPEFDKNKGMLRTKIECGEGTIPVSDDVPFQTMDGIFGGERLRTMSCSDKILKWNSLGIQGCLLTAFMHPIYLRSLSVGRLFHYGHLSRSVCCRLGASLKLPQHFTLNHPYLASCTAVCKDRTVSKSSILAVNWNISDETIEVLNTQTGRINRTGAISRLCKRSMYECFDSIERKIRRPHAQPSIKETYLLKKERCEGYVNARNCLFSTLEEKGYGRWLKKPDEEKMFTLEQ</sequence>
<reference evidence="3" key="1">
    <citation type="submission" date="2016-06" db="UniProtKB">
        <authorList>
            <consortium name="WormBaseParasite"/>
        </authorList>
    </citation>
    <scope>IDENTIFICATION</scope>
</reference>
<dbReference type="WBParaSite" id="TCNE_0001513601-mRNA-1">
    <property type="protein sequence ID" value="TCNE_0001513601-mRNA-1"/>
    <property type="gene ID" value="TCNE_0001513601"/>
</dbReference>
<protein>
    <submittedName>
        <fullName evidence="3">A to I editase domain-containing protein</fullName>
    </submittedName>
</protein>
<dbReference type="PANTHER" id="PTHR10910">
    <property type="entry name" value="EUKARYOTE SPECIFIC DSRNA BINDING PROTEIN"/>
    <property type="match status" value="1"/>
</dbReference>
<dbReference type="GO" id="GO:0005737">
    <property type="term" value="C:cytoplasm"/>
    <property type="evidence" value="ECO:0007669"/>
    <property type="project" value="TreeGrafter"/>
</dbReference>
<dbReference type="Proteomes" id="UP000050794">
    <property type="component" value="Unassembled WGS sequence"/>
</dbReference>
<evidence type="ECO:0000313" key="3">
    <source>
        <dbReference type="WBParaSite" id="TCNE_0001513601-mRNA-1"/>
    </source>
</evidence>
<dbReference type="Pfam" id="PF02137">
    <property type="entry name" value="A_deamin"/>
    <property type="match status" value="1"/>
</dbReference>
<dbReference type="SMART" id="SM00552">
    <property type="entry name" value="ADEAMc"/>
    <property type="match status" value="1"/>
</dbReference>
<accession>A0A183V316</accession>
<dbReference type="GO" id="GO:0006382">
    <property type="term" value="P:adenosine to inosine editing"/>
    <property type="evidence" value="ECO:0007669"/>
    <property type="project" value="TreeGrafter"/>
</dbReference>
<proteinExistence type="predicted"/>
<dbReference type="GO" id="GO:0003726">
    <property type="term" value="F:double-stranded RNA adenosine deaminase activity"/>
    <property type="evidence" value="ECO:0007669"/>
    <property type="project" value="TreeGrafter"/>
</dbReference>
<dbReference type="GO" id="GO:0003725">
    <property type="term" value="F:double-stranded RNA binding"/>
    <property type="evidence" value="ECO:0007669"/>
    <property type="project" value="TreeGrafter"/>
</dbReference>
<dbReference type="AlphaFoldDB" id="A0A183V316"/>
<dbReference type="GO" id="GO:0008251">
    <property type="term" value="F:tRNA-specific adenosine deaminase activity"/>
    <property type="evidence" value="ECO:0007669"/>
    <property type="project" value="TreeGrafter"/>
</dbReference>